<dbReference type="EMBL" id="CAXAMN010028917">
    <property type="protein sequence ID" value="CAK9118163.1"/>
    <property type="molecule type" value="Genomic_DNA"/>
</dbReference>
<sequence length="160" mass="17298">ASNSWSSLSPTGTLPTARYYHTAVWGISSSGKHGFYIFGGDDGSYVNDLHFYSQAGEDTSQASNSWSSLSPTGTLPTARYYHTAVWGISSSGEYGFYIFGGHDGGLLNDLHFYCQASNSWSLLSPTGTLPTARYYHTAVWGISSSGKHGFYIFGGWTGSR</sequence>
<comment type="caution">
    <text evidence="3">The sequence shown here is derived from an EMBL/GenBank/DDBJ whole genome shotgun (WGS) entry which is preliminary data.</text>
</comment>
<dbReference type="InterPro" id="IPR015915">
    <property type="entry name" value="Kelch-typ_b-propeller"/>
</dbReference>
<dbReference type="PANTHER" id="PTHR46093:SF16">
    <property type="entry name" value="MULTIPLE EGF-LIKE-DOMAINS 8"/>
    <property type="match status" value="1"/>
</dbReference>
<accession>A0ABP0T0F2</accession>
<gene>
    <name evidence="3" type="ORF">CCMP2556_LOCUS55335</name>
</gene>
<evidence type="ECO:0000313" key="3">
    <source>
        <dbReference type="EMBL" id="CAK9118163.1"/>
    </source>
</evidence>
<keyword evidence="2" id="KW-0677">Repeat</keyword>
<proteinExistence type="predicted"/>
<name>A0ABP0T0F2_9DINO</name>
<dbReference type="PANTHER" id="PTHR46093">
    <property type="entry name" value="ACYL-COA-BINDING DOMAIN-CONTAINING PROTEIN 5"/>
    <property type="match status" value="1"/>
</dbReference>
<reference evidence="3 4" key="1">
    <citation type="submission" date="2024-02" db="EMBL/GenBank/DDBJ databases">
        <authorList>
            <person name="Chen Y."/>
            <person name="Shah S."/>
            <person name="Dougan E. K."/>
            <person name="Thang M."/>
            <person name="Chan C."/>
        </authorList>
    </citation>
    <scope>NUCLEOTIDE SEQUENCE [LARGE SCALE GENOMIC DNA]</scope>
</reference>
<dbReference type="Proteomes" id="UP001642484">
    <property type="component" value="Unassembled WGS sequence"/>
</dbReference>
<organism evidence="3 4">
    <name type="scientific">Durusdinium trenchii</name>
    <dbReference type="NCBI Taxonomy" id="1381693"/>
    <lineage>
        <taxon>Eukaryota</taxon>
        <taxon>Sar</taxon>
        <taxon>Alveolata</taxon>
        <taxon>Dinophyceae</taxon>
        <taxon>Suessiales</taxon>
        <taxon>Symbiodiniaceae</taxon>
        <taxon>Durusdinium</taxon>
    </lineage>
</organism>
<keyword evidence="4" id="KW-1185">Reference proteome</keyword>
<protein>
    <submittedName>
        <fullName evidence="3">Uncharacterized protein</fullName>
    </submittedName>
</protein>
<evidence type="ECO:0000256" key="1">
    <source>
        <dbReference type="ARBA" id="ARBA00022441"/>
    </source>
</evidence>
<feature type="non-terminal residue" evidence="3">
    <location>
        <position position="160"/>
    </location>
</feature>
<evidence type="ECO:0000256" key="2">
    <source>
        <dbReference type="ARBA" id="ARBA00022737"/>
    </source>
</evidence>
<keyword evidence="1" id="KW-0880">Kelch repeat</keyword>
<dbReference type="Gene3D" id="2.120.10.80">
    <property type="entry name" value="Kelch-type beta propeller"/>
    <property type="match status" value="1"/>
</dbReference>
<feature type="non-terminal residue" evidence="3">
    <location>
        <position position="1"/>
    </location>
</feature>
<dbReference type="Pfam" id="PF24681">
    <property type="entry name" value="Kelch_KLHDC2_KLHL20_DRC7"/>
    <property type="match status" value="1"/>
</dbReference>
<evidence type="ECO:0000313" key="4">
    <source>
        <dbReference type="Proteomes" id="UP001642484"/>
    </source>
</evidence>
<dbReference type="SUPFAM" id="SSF117281">
    <property type="entry name" value="Kelch motif"/>
    <property type="match status" value="1"/>
</dbReference>